<evidence type="ECO:0000256" key="2">
    <source>
        <dbReference type="SAM" id="SignalP"/>
    </source>
</evidence>
<feature type="region of interest" description="Disordered" evidence="1">
    <location>
        <begin position="59"/>
        <end position="160"/>
    </location>
</feature>
<evidence type="ECO:0000313" key="4">
    <source>
        <dbReference type="Proteomes" id="UP000321638"/>
    </source>
</evidence>
<gene>
    <name evidence="3" type="ORF">FHP25_00460</name>
</gene>
<evidence type="ECO:0000313" key="3">
    <source>
        <dbReference type="EMBL" id="TXL82207.1"/>
    </source>
</evidence>
<feature type="compositionally biased region" description="Basic and acidic residues" evidence="1">
    <location>
        <begin position="120"/>
        <end position="134"/>
    </location>
</feature>
<sequence>MRIATLSAVLVVLGAGTAAAQQQPSLDRSSDMLDTMTRRLKLCAEITDTAARLTCYDRVESGGSAPTPTPTPTPQAGPAPAPQAAPPPPTPAPPPRSPAAAPPSAVTSQPIAPPDPSRVGQDDKPVAPEDRAFDPRTQGRGGPGTTIGAAPGVVLPGQGPSTVEPQWRRIGAVPIRSAPGTQVPVVTLELPGLRPGPDYRWQLSMALANNTARTFDVTIACAFNNGDRKVSDMTIILRNVRGGEKVGADIAGPPTNQFVDNAPCHVISPLQ</sequence>
<keyword evidence="4" id="KW-1185">Reference proteome</keyword>
<keyword evidence="2" id="KW-0732">Signal</keyword>
<organism evidence="3 4">
    <name type="scientific">Vineibacter terrae</name>
    <dbReference type="NCBI Taxonomy" id="2586908"/>
    <lineage>
        <taxon>Bacteria</taxon>
        <taxon>Pseudomonadati</taxon>
        <taxon>Pseudomonadota</taxon>
        <taxon>Alphaproteobacteria</taxon>
        <taxon>Hyphomicrobiales</taxon>
        <taxon>Vineibacter</taxon>
    </lineage>
</organism>
<evidence type="ECO:0000256" key="1">
    <source>
        <dbReference type="SAM" id="MobiDB-lite"/>
    </source>
</evidence>
<name>A0A5C8PVF8_9HYPH</name>
<dbReference type="Proteomes" id="UP000321638">
    <property type="component" value="Unassembled WGS sequence"/>
</dbReference>
<feature type="compositionally biased region" description="Pro residues" evidence="1">
    <location>
        <begin position="67"/>
        <end position="101"/>
    </location>
</feature>
<reference evidence="3 4" key="1">
    <citation type="submission" date="2019-06" db="EMBL/GenBank/DDBJ databases">
        <title>New taxonomy in bacterial strain CC-CFT640, isolated from vineyard.</title>
        <authorList>
            <person name="Lin S.-Y."/>
            <person name="Tsai C.-F."/>
            <person name="Young C.-C."/>
        </authorList>
    </citation>
    <scope>NUCLEOTIDE SEQUENCE [LARGE SCALE GENOMIC DNA]</scope>
    <source>
        <strain evidence="3 4">CC-CFT640</strain>
    </source>
</reference>
<accession>A0A5C8PVF8</accession>
<proteinExistence type="predicted"/>
<dbReference type="EMBL" id="VDUZ01000001">
    <property type="protein sequence ID" value="TXL82207.1"/>
    <property type="molecule type" value="Genomic_DNA"/>
</dbReference>
<protein>
    <submittedName>
        <fullName evidence="3">Uncharacterized protein</fullName>
    </submittedName>
</protein>
<dbReference type="OrthoDB" id="7371779at2"/>
<comment type="caution">
    <text evidence="3">The sequence shown here is derived from an EMBL/GenBank/DDBJ whole genome shotgun (WGS) entry which is preliminary data.</text>
</comment>
<feature type="signal peptide" evidence="2">
    <location>
        <begin position="1"/>
        <end position="20"/>
    </location>
</feature>
<dbReference type="AlphaFoldDB" id="A0A5C8PVF8"/>
<feature type="chain" id="PRO_5022836616" evidence="2">
    <location>
        <begin position="21"/>
        <end position="271"/>
    </location>
</feature>
<dbReference type="RefSeq" id="WP_147844909.1">
    <property type="nucleotide sequence ID" value="NZ_VDUZ01000001.1"/>
</dbReference>